<dbReference type="Gene3D" id="3.30.830.10">
    <property type="entry name" value="Metalloenzyme, LuxS/M16 peptidase-like"/>
    <property type="match status" value="2"/>
</dbReference>
<dbReference type="PANTHER" id="PTHR11851:SF149">
    <property type="entry name" value="GH01077P"/>
    <property type="match status" value="1"/>
</dbReference>
<evidence type="ECO:0000259" key="9">
    <source>
        <dbReference type="Pfam" id="PF00675"/>
    </source>
</evidence>
<keyword evidence="11" id="KW-1185">Reference proteome</keyword>
<evidence type="ECO:0000256" key="1">
    <source>
        <dbReference type="ARBA" id="ARBA00001947"/>
    </source>
</evidence>
<dbReference type="InterPro" id="IPR011249">
    <property type="entry name" value="Metalloenz_LuxS/M16"/>
</dbReference>
<evidence type="ECO:0000259" key="10">
    <source>
        <dbReference type="Pfam" id="PF05193"/>
    </source>
</evidence>
<dbReference type="Pfam" id="PF00675">
    <property type="entry name" value="Peptidase_M16"/>
    <property type="match status" value="1"/>
</dbReference>
<keyword evidence="4" id="KW-0479">Metal-binding</keyword>
<dbReference type="GO" id="GO:0006627">
    <property type="term" value="P:protein processing involved in protein targeting to mitochondrion"/>
    <property type="evidence" value="ECO:0007669"/>
    <property type="project" value="TreeGrafter"/>
</dbReference>
<dbReference type="GO" id="GO:0005739">
    <property type="term" value="C:mitochondrion"/>
    <property type="evidence" value="ECO:0007669"/>
    <property type="project" value="UniProtKB-SubCell"/>
</dbReference>
<dbReference type="FunFam" id="3.30.830.10:FF:000008">
    <property type="entry name" value="Mitochondrial-processing peptidase subunit beta"/>
    <property type="match status" value="1"/>
</dbReference>
<comment type="cofactor">
    <cofactor evidence="1">
        <name>Zn(2+)</name>
        <dbReference type="ChEBI" id="CHEBI:29105"/>
    </cofactor>
</comment>
<dbReference type="Proteomes" id="UP000504629">
    <property type="component" value="Unplaced"/>
</dbReference>
<sequence length="466" mass="52875">MLKASIRFTQIWRPVVTPVRNRPYPIPFIDFLKNIPETQYSRLDNGLTIATEERESYNTCVGLFIDAGSRYEDNFENGVGHFFEHLAFKGTKCRTKTLLEDQISSSGAIFKCFTTREMVAYYADCLCYDLPRVVEILTDCVYNNNFATADIELQRKIVYAEMIEQDKNSNTVLYDYLHSTAFQGTPLAQTVMGPSCNLYNFTDMTISRYLAKRFDPARTVLVAVGGVKHDQMVFLANNYLNKLTPLKCVDIGVARYTGSEIRFRNDSLPVANCVMVIEGPSFCHKDQIVMEVAASIISGWDKSQPGGINHAVRIAREASTDKFCDSYKAVNITYKDTSLWGVQFMGPSVELEDMVLSIQGEWMNMCHTITDAEVERAKRELKTKVLSKTESCAGTCHEIGRWVLYNEIRPPLHERICAIDSVFAQDIRRVCNKYIYDKCPAVAAVGPTEGLPDYTKIRAGMYWLRI</sequence>
<keyword evidence="3" id="KW-0645">Protease</keyword>
<protein>
    <submittedName>
        <fullName evidence="12">Cytochrome b-c1 complex subunit 1, mitochondrial-like</fullName>
    </submittedName>
</protein>
<gene>
    <name evidence="12" type="primary">LOC114245374</name>
</gene>
<dbReference type="PANTHER" id="PTHR11851">
    <property type="entry name" value="METALLOPROTEASE"/>
    <property type="match status" value="1"/>
</dbReference>
<proteinExistence type="predicted"/>
<name>A0A6J2JUP3_BOMMA</name>
<evidence type="ECO:0000256" key="8">
    <source>
        <dbReference type="ARBA" id="ARBA00023128"/>
    </source>
</evidence>
<keyword evidence="6" id="KW-0862">Zinc</keyword>
<evidence type="ECO:0000313" key="11">
    <source>
        <dbReference type="Proteomes" id="UP000504629"/>
    </source>
</evidence>
<accession>A0A6J2JUP3</accession>
<reference evidence="12" key="1">
    <citation type="submission" date="2025-08" db="UniProtKB">
        <authorList>
            <consortium name="RefSeq"/>
        </authorList>
    </citation>
    <scope>IDENTIFICATION</scope>
    <source>
        <tissue evidence="12">Silk gland</tissue>
    </source>
</reference>
<organism evidence="11 12">
    <name type="scientific">Bombyx mandarina</name>
    <name type="common">Wild silk moth</name>
    <name type="synonym">Wild silkworm</name>
    <dbReference type="NCBI Taxonomy" id="7092"/>
    <lineage>
        <taxon>Eukaryota</taxon>
        <taxon>Metazoa</taxon>
        <taxon>Ecdysozoa</taxon>
        <taxon>Arthropoda</taxon>
        <taxon>Hexapoda</taxon>
        <taxon>Insecta</taxon>
        <taxon>Pterygota</taxon>
        <taxon>Neoptera</taxon>
        <taxon>Endopterygota</taxon>
        <taxon>Lepidoptera</taxon>
        <taxon>Glossata</taxon>
        <taxon>Ditrysia</taxon>
        <taxon>Bombycoidea</taxon>
        <taxon>Bombycidae</taxon>
        <taxon>Bombycinae</taxon>
        <taxon>Bombyx</taxon>
    </lineage>
</organism>
<dbReference type="GO" id="GO:0046872">
    <property type="term" value="F:metal ion binding"/>
    <property type="evidence" value="ECO:0007669"/>
    <property type="project" value="UniProtKB-KW"/>
</dbReference>
<dbReference type="SUPFAM" id="SSF63411">
    <property type="entry name" value="LuxS/MPP-like metallohydrolase"/>
    <property type="match status" value="2"/>
</dbReference>
<keyword evidence="7" id="KW-0482">Metalloprotease</keyword>
<dbReference type="Pfam" id="PF05193">
    <property type="entry name" value="Peptidase_M16_C"/>
    <property type="match status" value="1"/>
</dbReference>
<dbReference type="InterPro" id="IPR007863">
    <property type="entry name" value="Peptidase_M16_C"/>
</dbReference>
<dbReference type="GeneID" id="114245374"/>
<keyword evidence="8" id="KW-0496">Mitochondrion</keyword>
<evidence type="ECO:0000313" key="12">
    <source>
        <dbReference type="RefSeq" id="XP_028033325.1"/>
    </source>
</evidence>
<evidence type="ECO:0000256" key="5">
    <source>
        <dbReference type="ARBA" id="ARBA00022801"/>
    </source>
</evidence>
<keyword evidence="5" id="KW-0378">Hydrolase</keyword>
<evidence type="ECO:0000256" key="3">
    <source>
        <dbReference type="ARBA" id="ARBA00022670"/>
    </source>
</evidence>
<feature type="domain" description="Peptidase M16 N-terminal" evidence="9">
    <location>
        <begin position="49"/>
        <end position="194"/>
    </location>
</feature>
<dbReference type="OrthoDB" id="10251424at2759"/>
<dbReference type="RefSeq" id="XP_028033325.1">
    <property type="nucleotide sequence ID" value="XM_028177524.1"/>
</dbReference>
<feature type="domain" description="Peptidase M16 C-terminal" evidence="10">
    <location>
        <begin position="207"/>
        <end position="381"/>
    </location>
</feature>
<dbReference type="KEGG" id="bman:114245374"/>
<dbReference type="AlphaFoldDB" id="A0A6J2JUP3"/>
<dbReference type="GO" id="GO:0004222">
    <property type="term" value="F:metalloendopeptidase activity"/>
    <property type="evidence" value="ECO:0007669"/>
    <property type="project" value="TreeGrafter"/>
</dbReference>
<dbReference type="InterPro" id="IPR050361">
    <property type="entry name" value="MPP/UQCRC_Complex"/>
</dbReference>
<evidence type="ECO:0000256" key="4">
    <source>
        <dbReference type="ARBA" id="ARBA00022723"/>
    </source>
</evidence>
<dbReference type="InterPro" id="IPR011765">
    <property type="entry name" value="Pept_M16_N"/>
</dbReference>
<comment type="subcellular location">
    <subcellularLocation>
        <location evidence="2">Mitochondrion</location>
    </subcellularLocation>
</comment>
<evidence type="ECO:0000256" key="7">
    <source>
        <dbReference type="ARBA" id="ARBA00023049"/>
    </source>
</evidence>
<evidence type="ECO:0000256" key="2">
    <source>
        <dbReference type="ARBA" id="ARBA00004173"/>
    </source>
</evidence>
<evidence type="ECO:0000256" key="6">
    <source>
        <dbReference type="ARBA" id="ARBA00022833"/>
    </source>
</evidence>